<dbReference type="SMART" id="SM01182">
    <property type="entry name" value="EF-1_beta_acid"/>
    <property type="match status" value="1"/>
</dbReference>
<dbReference type="InterPro" id="IPR036282">
    <property type="entry name" value="Glutathione-S-Trfase_C_sf"/>
</dbReference>
<dbReference type="PROSITE" id="PS00825">
    <property type="entry name" value="EF1BD_2"/>
    <property type="match status" value="1"/>
</dbReference>
<protein>
    <recommendedName>
        <fullName evidence="11">Elongation factor 1-beta</fullName>
    </recommendedName>
</protein>
<dbReference type="InterPro" id="IPR018940">
    <property type="entry name" value="EF-1_beta_acid_region_euk"/>
</dbReference>
<comment type="similarity">
    <text evidence="1 5">Belongs to the EF-1-beta/EF-1-delta family.</text>
</comment>
<sequence length="207" mass="23324">MANIDLKAEKGQEQLNELLANKSYLQGYEPSQEDVAAFNQLNKAPSDKFPYLLRWYKHISSFSDAEKKGFPGIPTSASKEEDDDVDLFGSDEEDEEAEKIKAERMKAYSDKKSKKPAIVAKSSVILDIKPWDDETDMAEMEKLVRSVQMDGLVWGAAKLIPLAYGIKKLSIMCVVEDDKVSIDELQEKISEFEDFVQSVDIAAFNKV</sequence>
<keyword evidence="4 5" id="KW-0648">Protein biosynthesis</keyword>
<dbReference type="PANTHER" id="PTHR11595:SF21">
    <property type="entry name" value="ELONGATION FACTOR 1-BETA"/>
    <property type="match status" value="1"/>
</dbReference>
<proteinExistence type="inferred from homology"/>
<dbReference type="SMR" id="A0AA88IGZ0"/>
<dbReference type="SUPFAM" id="SSF47616">
    <property type="entry name" value="GST C-terminal domain-like"/>
    <property type="match status" value="1"/>
</dbReference>
<evidence type="ECO:0000259" key="8">
    <source>
        <dbReference type="SMART" id="SM01182"/>
    </source>
</evidence>
<feature type="domain" description="Elongation factor 1 beta central acidic region eukaryote" evidence="8">
    <location>
        <begin position="87"/>
        <end position="112"/>
    </location>
</feature>
<dbReference type="GO" id="GO:0005085">
    <property type="term" value="F:guanyl-nucleotide exchange factor activity"/>
    <property type="evidence" value="ECO:0007669"/>
    <property type="project" value="TreeGrafter"/>
</dbReference>
<dbReference type="Pfam" id="PF10587">
    <property type="entry name" value="EF-1_beta_acid"/>
    <property type="match status" value="1"/>
</dbReference>
<comment type="caution">
    <text evidence="9">The sequence shown here is derived from an EMBL/GenBank/DDBJ whole genome shotgun (WGS) entry which is preliminary data.</text>
</comment>
<evidence type="ECO:0000259" key="7">
    <source>
        <dbReference type="SMART" id="SM00888"/>
    </source>
</evidence>
<keyword evidence="3 5" id="KW-0251">Elongation factor</keyword>
<organism evidence="9 10">
    <name type="scientific">Artemia franciscana</name>
    <name type="common">Brine shrimp</name>
    <name type="synonym">Artemia sanfranciscana</name>
    <dbReference type="NCBI Taxonomy" id="6661"/>
    <lineage>
        <taxon>Eukaryota</taxon>
        <taxon>Metazoa</taxon>
        <taxon>Ecdysozoa</taxon>
        <taxon>Arthropoda</taxon>
        <taxon>Crustacea</taxon>
        <taxon>Branchiopoda</taxon>
        <taxon>Anostraca</taxon>
        <taxon>Artemiidae</taxon>
        <taxon>Artemia</taxon>
    </lineage>
</organism>
<feature type="region of interest" description="Disordered" evidence="6">
    <location>
        <begin position="70"/>
        <end position="96"/>
    </location>
</feature>
<comment type="subunit">
    <text evidence="2">EF-1 is composed of 4 subunits: alpha, beta, delta, and gamma.</text>
</comment>
<dbReference type="PANTHER" id="PTHR11595">
    <property type="entry name" value="EF-HAND AND COILED-COIL DOMAIN-CONTAINING FAMILY MEMBER"/>
    <property type="match status" value="1"/>
</dbReference>
<evidence type="ECO:0000256" key="2">
    <source>
        <dbReference type="ARBA" id="ARBA00011613"/>
    </source>
</evidence>
<evidence type="ECO:0000313" key="9">
    <source>
        <dbReference type="EMBL" id="KAK2728013.1"/>
    </source>
</evidence>
<dbReference type="GO" id="GO:0005829">
    <property type="term" value="C:cytosol"/>
    <property type="evidence" value="ECO:0007669"/>
    <property type="project" value="TreeGrafter"/>
</dbReference>
<dbReference type="SUPFAM" id="SSF54984">
    <property type="entry name" value="eEF-1beta-like"/>
    <property type="match status" value="1"/>
</dbReference>
<dbReference type="InterPro" id="IPR014717">
    <property type="entry name" value="Transl_elong_EF1B/ribsomal_bS6"/>
</dbReference>
<dbReference type="GO" id="GO:0005853">
    <property type="term" value="C:eukaryotic translation elongation factor 1 complex"/>
    <property type="evidence" value="ECO:0007669"/>
    <property type="project" value="InterPro"/>
</dbReference>
<name>A0AA88IGZ0_ARTSF</name>
<dbReference type="Gene3D" id="3.30.70.60">
    <property type="match status" value="1"/>
</dbReference>
<dbReference type="InterPro" id="IPR001326">
    <property type="entry name" value="Transl_elong_EF1B_B/D_CS"/>
</dbReference>
<dbReference type="Pfam" id="PF00736">
    <property type="entry name" value="EF1_GNE"/>
    <property type="match status" value="1"/>
</dbReference>
<gene>
    <name evidence="9" type="ORF">QYM36_008479</name>
</gene>
<evidence type="ECO:0000256" key="3">
    <source>
        <dbReference type="ARBA" id="ARBA00022768"/>
    </source>
</evidence>
<dbReference type="InterPro" id="IPR049720">
    <property type="entry name" value="EF1B_bsu/dsu"/>
</dbReference>
<evidence type="ECO:0000256" key="6">
    <source>
        <dbReference type="SAM" id="MobiDB-lite"/>
    </source>
</evidence>
<dbReference type="FunFam" id="3.30.70.60:FF:000001">
    <property type="entry name" value="Elongation factor 1-beta 1 like"/>
    <property type="match status" value="1"/>
</dbReference>
<evidence type="ECO:0000256" key="1">
    <source>
        <dbReference type="ARBA" id="ARBA00007411"/>
    </source>
</evidence>
<dbReference type="Proteomes" id="UP001187531">
    <property type="component" value="Unassembled WGS sequence"/>
</dbReference>
<accession>A0AA88IGZ0</accession>
<dbReference type="CDD" id="cd00292">
    <property type="entry name" value="EF1B"/>
    <property type="match status" value="1"/>
</dbReference>
<dbReference type="AlphaFoldDB" id="A0AA88IGZ0"/>
<feature type="domain" description="Translation elongation factor EF1B beta/delta subunit guanine nucleotide exchange" evidence="7">
    <location>
        <begin position="121"/>
        <end position="207"/>
    </location>
</feature>
<feature type="compositionally biased region" description="Acidic residues" evidence="6">
    <location>
        <begin position="80"/>
        <end position="96"/>
    </location>
</feature>
<evidence type="ECO:0000256" key="5">
    <source>
        <dbReference type="RuleBase" id="RU003791"/>
    </source>
</evidence>
<dbReference type="Gene3D" id="1.20.1050.130">
    <property type="match status" value="1"/>
</dbReference>
<dbReference type="PROSITE" id="PS00824">
    <property type="entry name" value="EF1BD_1"/>
    <property type="match status" value="1"/>
</dbReference>
<reference evidence="9" key="1">
    <citation type="submission" date="2023-07" db="EMBL/GenBank/DDBJ databases">
        <title>Chromosome-level genome assembly of Artemia franciscana.</title>
        <authorList>
            <person name="Jo E."/>
        </authorList>
    </citation>
    <scope>NUCLEOTIDE SEQUENCE</scope>
    <source>
        <tissue evidence="9">Whole body</tissue>
    </source>
</reference>
<evidence type="ECO:0008006" key="11">
    <source>
        <dbReference type="Google" id="ProtNLM"/>
    </source>
</evidence>
<dbReference type="GO" id="GO:0003746">
    <property type="term" value="F:translation elongation factor activity"/>
    <property type="evidence" value="ECO:0007669"/>
    <property type="project" value="UniProtKB-KW"/>
</dbReference>
<keyword evidence="10" id="KW-1185">Reference proteome</keyword>
<dbReference type="InterPro" id="IPR036219">
    <property type="entry name" value="eEF-1beta-like_sf"/>
</dbReference>
<evidence type="ECO:0000313" key="10">
    <source>
        <dbReference type="Proteomes" id="UP001187531"/>
    </source>
</evidence>
<dbReference type="EMBL" id="JAVRJZ010000001">
    <property type="protein sequence ID" value="KAK2728013.1"/>
    <property type="molecule type" value="Genomic_DNA"/>
</dbReference>
<evidence type="ECO:0000256" key="4">
    <source>
        <dbReference type="ARBA" id="ARBA00022917"/>
    </source>
</evidence>
<dbReference type="InterPro" id="IPR014038">
    <property type="entry name" value="EF1B_bsu/dsu_GNE"/>
</dbReference>
<dbReference type="SMART" id="SM00888">
    <property type="entry name" value="EF1_GNE"/>
    <property type="match status" value="1"/>
</dbReference>